<dbReference type="RefSeq" id="WP_091096412.1">
    <property type="nucleotide sequence ID" value="NZ_FMHZ01000002.1"/>
</dbReference>
<protein>
    <recommendedName>
        <fullName evidence="3">DUF3000 domain-containing protein</fullName>
    </recommendedName>
</protein>
<dbReference type="InterPro" id="IPR021555">
    <property type="entry name" value="DUF3000"/>
</dbReference>
<evidence type="ECO:0008006" key="3">
    <source>
        <dbReference type="Google" id="ProtNLM"/>
    </source>
</evidence>
<dbReference type="OrthoDB" id="3210980at2"/>
<organism evidence="1 2">
    <name type="scientific">Micromonospora citrea</name>
    <dbReference type="NCBI Taxonomy" id="47855"/>
    <lineage>
        <taxon>Bacteria</taxon>
        <taxon>Bacillati</taxon>
        <taxon>Actinomycetota</taxon>
        <taxon>Actinomycetes</taxon>
        <taxon>Micromonosporales</taxon>
        <taxon>Micromonosporaceae</taxon>
        <taxon>Micromonospora</taxon>
    </lineage>
</organism>
<sequence>MAPPTALPETFARAVAGLRSAAPRPEIVLEEVGAPQRLAPYAFALSATVARDGDEVAGGRLILLHDPAGHEAWQGTLRLVTYVTAELEVDLAADPLLPGVGWTWLTDALDAHEADHRAIGGTITQTLSTRFGELAGPPAAGDIEIRASWTPVDDDLAPHLLAWCALLASTAGLPPPGVTALPGRRPAGAA</sequence>
<dbReference type="Pfam" id="PF11452">
    <property type="entry name" value="DUF3000"/>
    <property type="match status" value="1"/>
</dbReference>
<dbReference type="AlphaFoldDB" id="A0A1C6U8N2"/>
<accession>A0A1C6U8N2</accession>
<evidence type="ECO:0000313" key="1">
    <source>
        <dbReference type="EMBL" id="SCL50271.1"/>
    </source>
</evidence>
<dbReference type="STRING" id="47855.GA0070606_1608"/>
<reference evidence="2" key="1">
    <citation type="submission" date="2016-06" db="EMBL/GenBank/DDBJ databases">
        <authorList>
            <person name="Varghese N."/>
            <person name="Submissions Spin"/>
        </authorList>
    </citation>
    <scope>NUCLEOTIDE SEQUENCE [LARGE SCALE GENOMIC DNA]</scope>
    <source>
        <strain evidence="2">DSM 43903</strain>
    </source>
</reference>
<proteinExistence type="predicted"/>
<evidence type="ECO:0000313" key="2">
    <source>
        <dbReference type="Proteomes" id="UP000199001"/>
    </source>
</evidence>
<dbReference type="Proteomes" id="UP000199001">
    <property type="component" value="Unassembled WGS sequence"/>
</dbReference>
<dbReference type="EMBL" id="FMHZ01000002">
    <property type="protein sequence ID" value="SCL50271.1"/>
    <property type="molecule type" value="Genomic_DNA"/>
</dbReference>
<keyword evidence="2" id="KW-1185">Reference proteome</keyword>
<name>A0A1C6U8N2_9ACTN</name>
<gene>
    <name evidence="1" type="ORF">GA0070606_1608</name>
</gene>